<reference evidence="2" key="2">
    <citation type="submission" date="2021-01" db="EMBL/GenBank/DDBJ databases">
        <authorList>
            <person name="Schikora-Tamarit M.A."/>
        </authorList>
    </citation>
    <scope>NUCLEOTIDE SEQUENCE</scope>
    <source>
        <strain evidence="2">NCAIM Y.01608</strain>
    </source>
</reference>
<gene>
    <name evidence="2" type="ORF">OGATHE_000937</name>
</gene>
<accession>A0A9P8TFB0</accession>
<organism evidence="2 3">
    <name type="scientific">Ogataea polymorpha</name>
    <dbReference type="NCBI Taxonomy" id="460523"/>
    <lineage>
        <taxon>Eukaryota</taxon>
        <taxon>Fungi</taxon>
        <taxon>Dikarya</taxon>
        <taxon>Ascomycota</taxon>
        <taxon>Saccharomycotina</taxon>
        <taxon>Pichiomycetes</taxon>
        <taxon>Pichiales</taxon>
        <taxon>Pichiaceae</taxon>
        <taxon>Ogataea</taxon>
    </lineage>
</organism>
<feature type="region of interest" description="Disordered" evidence="1">
    <location>
        <begin position="248"/>
        <end position="269"/>
    </location>
</feature>
<keyword evidence="3" id="KW-1185">Reference proteome</keyword>
<reference evidence="2" key="1">
    <citation type="journal article" date="2021" name="Open Biol.">
        <title>Shared evolutionary footprints suggest mitochondrial oxidative damage underlies multiple complex I losses in fungi.</title>
        <authorList>
            <person name="Schikora-Tamarit M.A."/>
            <person name="Marcet-Houben M."/>
            <person name="Nosek J."/>
            <person name="Gabaldon T."/>
        </authorList>
    </citation>
    <scope>NUCLEOTIDE SEQUENCE</scope>
    <source>
        <strain evidence="2">NCAIM Y.01608</strain>
    </source>
</reference>
<evidence type="ECO:0000256" key="1">
    <source>
        <dbReference type="SAM" id="MobiDB-lite"/>
    </source>
</evidence>
<dbReference type="EMBL" id="JAEUBD010000108">
    <property type="protein sequence ID" value="KAH3677463.1"/>
    <property type="molecule type" value="Genomic_DNA"/>
</dbReference>
<dbReference type="AlphaFoldDB" id="A0A9P8TFB0"/>
<evidence type="ECO:0000313" key="2">
    <source>
        <dbReference type="EMBL" id="KAH3677463.1"/>
    </source>
</evidence>
<sequence length="341" mass="39228">MNAPPHYDAHEHDGVCRPPVYTPAVHHVSLNFLCQEKTRGKRRLASYEPVIFEINSTQVNIYNIHPLYRKYANFYLDKLRPEYIDPELNIKLEPLESDVGDVYSRGNGRVDPSGARQIFRRLSVNKREKSVTLSEAQLASKNCDRIHQLLLHRPDFGKLTSVDKDDTDKTLHFIKREKLFTFSLQELIDFGNAADYPYKPFTLRLLFPQDQFLLTSYNSATFVGIYYKLNIARELSLDLDMRAEMPIDHSVPHRRPSGRASRSGSIATNESSVISVDSYDEDEESLFSEPLDLEATNASEPPSQKDADSSRQQVNSTRKDIERYKELVYTIRCIKIFKSSS</sequence>
<feature type="region of interest" description="Disordered" evidence="1">
    <location>
        <begin position="293"/>
        <end position="319"/>
    </location>
</feature>
<dbReference type="PANTHER" id="PTHR37283:SF1">
    <property type="entry name" value="PH DOMAIN-CONTAINING PROTEIN YHR131C"/>
    <property type="match status" value="1"/>
</dbReference>
<evidence type="ECO:0000313" key="3">
    <source>
        <dbReference type="Proteomes" id="UP000788993"/>
    </source>
</evidence>
<protein>
    <submittedName>
        <fullName evidence="2">Uncharacterized protein</fullName>
    </submittedName>
</protein>
<dbReference type="PANTHER" id="PTHR37283">
    <property type="entry name" value="PH DOMAIN-CONTAINING PROTEIN YHR131C"/>
    <property type="match status" value="1"/>
</dbReference>
<comment type="caution">
    <text evidence="2">The sequence shown here is derived from an EMBL/GenBank/DDBJ whole genome shotgun (WGS) entry which is preliminary data.</text>
</comment>
<dbReference type="Proteomes" id="UP000788993">
    <property type="component" value="Unassembled WGS sequence"/>
</dbReference>
<proteinExistence type="predicted"/>
<name>A0A9P8TFB0_9ASCO</name>